<reference evidence="4" key="1">
    <citation type="journal article" date="2019" name="Int. J. Syst. Evol. Microbiol.">
        <title>The Global Catalogue of Microorganisms (GCM) 10K type strain sequencing project: providing services to taxonomists for standard genome sequencing and annotation.</title>
        <authorList>
            <consortium name="The Broad Institute Genomics Platform"/>
            <consortium name="The Broad Institute Genome Sequencing Center for Infectious Disease"/>
            <person name="Wu L."/>
            <person name="Ma J."/>
        </authorList>
    </citation>
    <scope>NUCLEOTIDE SEQUENCE [LARGE SCALE GENOMIC DNA]</scope>
    <source>
        <strain evidence="4">JCM 17069</strain>
    </source>
</reference>
<gene>
    <name evidence="3" type="ORF">GCM10022389_13540</name>
</gene>
<dbReference type="Proteomes" id="UP001500367">
    <property type="component" value="Unassembled WGS sequence"/>
</dbReference>
<proteinExistence type="inferred from homology"/>
<accession>A0ABP7VLX4</accession>
<evidence type="ECO:0000313" key="4">
    <source>
        <dbReference type="Proteomes" id="UP001500367"/>
    </source>
</evidence>
<dbReference type="SUPFAM" id="SSF53474">
    <property type="entry name" value="alpha/beta-Hydrolases"/>
    <property type="match status" value="1"/>
</dbReference>
<dbReference type="PANTHER" id="PTHR40841">
    <property type="entry name" value="SIDEROPHORE TRIACETYLFUSARININE C ESTERASE"/>
    <property type="match status" value="1"/>
</dbReference>
<evidence type="ECO:0000256" key="2">
    <source>
        <dbReference type="ARBA" id="ARBA00022801"/>
    </source>
</evidence>
<protein>
    <submittedName>
        <fullName evidence="3">Alpha/beta hydrolase-fold protein</fullName>
    </submittedName>
</protein>
<dbReference type="InterPro" id="IPR029058">
    <property type="entry name" value="AB_hydrolase_fold"/>
</dbReference>
<comment type="similarity">
    <text evidence="1">Belongs to the esterase D family.</text>
</comment>
<comment type="caution">
    <text evidence="3">The sequence shown here is derived from an EMBL/GenBank/DDBJ whole genome shotgun (WGS) entry which is preliminary data.</text>
</comment>
<dbReference type="RefSeq" id="WP_344815967.1">
    <property type="nucleotide sequence ID" value="NZ_BAABCT010000002.1"/>
</dbReference>
<dbReference type="InterPro" id="IPR052558">
    <property type="entry name" value="Siderophore_Hydrolase_D"/>
</dbReference>
<evidence type="ECO:0000256" key="1">
    <source>
        <dbReference type="ARBA" id="ARBA00005622"/>
    </source>
</evidence>
<keyword evidence="4" id="KW-1185">Reference proteome</keyword>
<organism evidence="3 4">
    <name type="scientific">Flavobacterium cheonanense</name>
    <dbReference type="NCBI Taxonomy" id="706183"/>
    <lineage>
        <taxon>Bacteria</taxon>
        <taxon>Pseudomonadati</taxon>
        <taxon>Bacteroidota</taxon>
        <taxon>Flavobacteriia</taxon>
        <taxon>Flavobacteriales</taxon>
        <taxon>Flavobacteriaceae</taxon>
        <taxon>Flavobacterium</taxon>
    </lineage>
</organism>
<dbReference type="Gene3D" id="1.25.40.10">
    <property type="entry name" value="Tetratricopeptide repeat domain"/>
    <property type="match status" value="1"/>
</dbReference>
<dbReference type="Pfam" id="PF00756">
    <property type="entry name" value="Esterase"/>
    <property type="match status" value="1"/>
</dbReference>
<dbReference type="PANTHER" id="PTHR40841:SF2">
    <property type="entry name" value="SIDEROPHORE-DEGRADING ESTERASE (EUROFUNG)"/>
    <property type="match status" value="1"/>
</dbReference>
<dbReference type="GO" id="GO:0016787">
    <property type="term" value="F:hydrolase activity"/>
    <property type="evidence" value="ECO:0007669"/>
    <property type="project" value="UniProtKB-KW"/>
</dbReference>
<sequence>MKKIILFLLMTLSFSGFGQKLKDSILSKKLDTYRHLTISLPPSYDRETKKVYPLLFLLDGDYLFDPFQGAISYGNYWDDLPEVIIVGLAQNRENERDSDCTFDDSTGLPEGKGESFFEFIGGELLPFLQNKYRISPFKMIAGHDVTAGYMNLFLYKDNPLFNAYISLSPELATEMEVRVAERLGTFKQNMFYYQSSADGDIKKMRSKIATLDENIKAANNPNLNYKYDDFKGASHYSLVLYSIPSALYQFFAAYQPISTSEFQEKIVKLESGYVDYLKNKYEILEKALGIKMNIRLNDFKAIEAAILKNKAYNEFELLAQLSKKMYPKSMLGDYHMAMFYENTGDIKNAVRYYQNGFQMQEIGDLTKDMMLGKADELRVQIKKK</sequence>
<keyword evidence="2 3" id="KW-0378">Hydrolase</keyword>
<dbReference type="InterPro" id="IPR011990">
    <property type="entry name" value="TPR-like_helical_dom_sf"/>
</dbReference>
<name>A0ABP7VLX4_9FLAO</name>
<dbReference type="Gene3D" id="3.40.50.1820">
    <property type="entry name" value="alpha/beta hydrolase"/>
    <property type="match status" value="1"/>
</dbReference>
<evidence type="ECO:0000313" key="3">
    <source>
        <dbReference type="EMBL" id="GAA4069632.1"/>
    </source>
</evidence>
<dbReference type="EMBL" id="BAABCT010000002">
    <property type="protein sequence ID" value="GAA4069632.1"/>
    <property type="molecule type" value="Genomic_DNA"/>
</dbReference>
<dbReference type="InterPro" id="IPR000801">
    <property type="entry name" value="Esterase-like"/>
</dbReference>